<dbReference type="InterPro" id="IPR052336">
    <property type="entry name" value="MlaD_Phospholipid_Transporter"/>
</dbReference>
<evidence type="ECO:0000259" key="1">
    <source>
        <dbReference type="Pfam" id="PF02470"/>
    </source>
</evidence>
<evidence type="ECO:0000313" key="3">
    <source>
        <dbReference type="Proteomes" id="UP000192801"/>
    </source>
</evidence>
<dbReference type="Pfam" id="PF02470">
    <property type="entry name" value="MlaD"/>
    <property type="match status" value="1"/>
</dbReference>
<dbReference type="STRING" id="444597.BST26_17575"/>
<name>A0A1X0D1W8_9MYCO</name>
<sequence length="368" mass="38577">MTRRTAILAVVMTAVAMAVTGAYVLRPGAAAPLRFTAQFDNAIGLYVGNDVSVLGMPVGRVTSIENRGNHVAVGIEVDPGNDIPATVSAVTVGTSILTDRHIELTPAYSGGPVLDQGAVLGPEKTRTPIEFDRVLKMVDKLGSAMGGDGTGQGPLADLMTATHDITSTSGPDIKRALAGLSEALRTGADGGAATKQNLDAIITNLSTLTDGAARNETQIREFGSYIRQLTDLLASENIGQGATGRRLNNLLGRLNDILGTNGDNLRNSISSSARLSRALVDYRRELAEVFDVAPLAIDNAAGAIDMENGMLRVGAHFDNVFFDSSMTKEVCNILGLRQLGCRTGSIRDLGPDFGITSVLDGLTKLGDR</sequence>
<dbReference type="EMBL" id="MVHS01000053">
    <property type="protein sequence ID" value="ORA66162.1"/>
    <property type="molecule type" value="Genomic_DNA"/>
</dbReference>
<evidence type="ECO:0000313" key="2">
    <source>
        <dbReference type="EMBL" id="ORA66162.1"/>
    </source>
</evidence>
<comment type="caution">
    <text evidence="2">The sequence shown here is derived from an EMBL/GenBank/DDBJ whole genome shotgun (WGS) entry which is preliminary data.</text>
</comment>
<dbReference type="NCBIfam" id="TIGR00996">
    <property type="entry name" value="Mtu_fam_mce"/>
    <property type="match status" value="1"/>
</dbReference>
<dbReference type="Proteomes" id="UP000192801">
    <property type="component" value="Unassembled WGS sequence"/>
</dbReference>
<dbReference type="AlphaFoldDB" id="A0A1X0D1W8"/>
<proteinExistence type="predicted"/>
<protein>
    <submittedName>
        <fullName evidence="2">Mammalian cell entry protein</fullName>
    </submittedName>
</protein>
<dbReference type="PANTHER" id="PTHR33371">
    <property type="entry name" value="INTERMEMBRANE PHOSPHOLIPID TRANSPORT SYSTEM BINDING PROTEIN MLAD-RELATED"/>
    <property type="match status" value="1"/>
</dbReference>
<dbReference type="InterPro" id="IPR003399">
    <property type="entry name" value="Mce/MlaD"/>
</dbReference>
<dbReference type="PANTHER" id="PTHR33371:SF4">
    <property type="entry name" value="INTERMEMBRANE PHOSPHOLIPID TRANSPORT SYSTEM BINDING PROTEIN MLAD"/>
    <property type="match status" value="1"/>
</dbReference>
<feature type="domain" description="Mce/MlaD" evidence="1">
    <location>
        <begin position="33"/>
        <end position="106"/>
    </location>
</feature>
<accession>A0A1X0D1W8</accession>
<keyword evidence="3" id="KW-1185">Reference proteome</keyword>
<dbReference type="RefSeq" id="WP_234805976.1">
    <property type="nucleotide sequence ID" value="NZ_AP022618.1"/>
</dbReference>
<gene>
    <name evidence="2" type="ORF">BST26_17575</name>
</gene>
<organism evidence="2 3">
    <name type="scientific">Mycolicibacterium insubricum</name>
    <dbReference type="NCBI Taxonomy" id="444597"/>
    <lineage>
        <taxon>Bacteria</taxon>
        <taxon>Bacillati</taxon>
        <taxon>Actinomycetota</taxon>
        <taxon>Actinomycetes</taxon>
        <taxon>Mycobacteriales</taxon>
        <taxon>Mycobacteriaceae</taxon>
        <taxon>Mycolicibacterium</taxon>
    </lineage>
</organism>
<dbReference type="GO" id="GO:0005576">
    <property type="term" value="C:extracellular region"/>
    <property type="evidence" value="ECO:0007669"/>
    <property type="project" value="TreeGrafter"/>
</dbReference>
<reference evidence="2 3" key="1">
    <citation type="submission" date="2016-12" db="EMBL/GenBank/DDBJ databases">
        <title>The new phylogeny of genus Mycobacterium.</title>
        <authorList>
            <person name="Tortoli E."/>
            <person name="Trovato A."/>
            <person name="Cirillo D.M."/>
        </authorList>
    </citation>
    <scope>NUCLEOTIDE SEQUENCE [LARGE SCALE GENOMIC DNA]</scope>
    <source>
        <strain evidence="2 3">DSM 45130</strain>
    </source>
</reference>
<dbReference type="InterPro" id="IPR005693">
    <property type="entry name" value="Mce"/>
</dbReference>